<evidence type="ECO:0000313" key="2">
    <source>
        <dbReference type="Proteomes" id="UP000246005"/>
    </source>
</evidence>
<gene>
    <name evidence="1" type="ORF">C8D88_10480</name>
</gene>
<comment type="caution">
    <text evidence="1">The sequence shown here is derived from an EMBL/GenBank/DDBJ whole genome shotgun (WGS) entry which is preliminary data.</text>
</comment>
<dbReference type="RefSeq" id="WP_170154927.1">
    <property type="nucleotide sequence ID" value="NZ_QGHB01000004.1"/>
</dbReference>
<dbReference type="Proteomes" id="UP000246005">
    <property type="component" value="Unassembled WGS sequence"/>
</dbReference>
<dbReference type="AlphaFoldDB" id="A0A316IIA9"/>
<protein>
    <submittedName>
        <fullName evidence="1">Uncharacterized protein</fullName>
    </submittedName>
</protein>
<dbReference type="EMBL" id="QGHB01000004">
    <property type="protein sequence ID" value="PWK86919.1"/>
    <property type="molecule type" value="Genomic_DNA"/>
</dbReference>
<reference evidence="1 2" key="1">
    <citation type="submission" date="2018-05" db="EMBL/GenBank/DDBJ databases">
        <title>Genomic Encyclopedia of Type Strains, Phase IV (KMG-IV): sequencing the most valuable type-strain genomes for metagenomic binning, comparative biology and taxonomic classification.</title>
        <authorList>
            <person name="Goeker M."/>
        </authorList>
    </citation>
    <scope>NUCLEOTIDE SEQUENCE [LARGE SCALE GENOMIC DNA]</scope>
    <source>
        <strain evidence="1 2">DSM 45480</strain>
    </source>
</reference>
<sequence>MHTGPVQALAFVSEHELVSGADDARIIRCSLSTSDTEARIRAETGAAVRPP</sequence>
<organism evidence="1 2">
    <name type="scientific">Lentzea atacamensis</name>
    <dbReference type="NCBI Taxonomy" id="531938"/>
    <lineage>
        <taxon>Bacteria</taxon>
        <taxon>Bacillati</taxon>
        <taxon>Actinomycetota</taxon>
        <taxon>Actinomycetes</taxon>
        <taxon>Pseudonocardiales</taxon>
        <taxon>Pseudonocardiaceae</taxon>
        <taxon>Lentzea</taxon>
    </lineage>
</organism>
<accession>A0A316IIA9</accession>
<proteinExistence type="predicted"/>
<evidence type="ECO:0000313" key="1">
    <source>
        <dbReference type="EMBL" id="PWK86919.1"/>
    </source>
</evidence>
<name>A0A316IIA9_9PSEU</name>